<dbReference type="GeneID" id="18936348"/>
<evidence type="ECO:0000313" key="2">
    <source>
        <dbReference type="Proteomes" id="UP000001072"/>
    </source>
</evidence>
<dbReference type="KEGG" id="mlr:MELLADRAFT_92732"/>
<dbReference type="Proteomes" id="UP000001072">
    <property type="component" value="Unassembled WGS sequence"/>
</dbReference>
<gene>
    <name evidence="1" type="ORF">MELLADRAFT_92732</name>
</gene>
<dbReference type="InParanoid" id="F4S2W6"/>
<protein>
    <submittedName>
        <fullName evidence="1">Uncharacterized protein</fullName>
    </submittedName>
</protein>
<proteinExistence type="predicted"/>
<dbReference type="HOGENOM" id="CLU_2527945_0_0_1"/>
<keyword evidence="2" id="KW-1185">Reference proteome</keyword>
<accession>F4S2W6</accession>
<dbReference type="EMBL" id="GL883141">
    <property type="protein sequence ID" value="EGG01119.1"/>
    <property type="molecule type" value="Genomic_DNA"/>
</dbReference>
<reference evidence="2" key="1">
    <citation type="journal article" date="2011" name="Proc. Natl. Acad. Sci. U.S.A.">
        <title>Obligate biotrophy features unraveled by the genomic analysis of rust fungi.</title>
        <authorList>
            <person name="Duplessis S."/>
            <person name="Cuomo C.A."/>
            <person name="Lin Y.-C."/>
            <person name="Aerts A."/>
            <person name="Tisserant E."/>
            <person name="Veneault-Fourrey C."/>
            <person name="Joly D.L."/>
            <person name="Hacquard S."/>
            <person name="Amselem J."/>
            <person name="Cantarel B.L."/>
            <person name="Chiu R."/>
            <person name="Coutinho P.M."/>
            <person name="Feau N."/>
            <person name="Field M."/>
            <person name="Frey P."/>
            <person name="Gelhaye E."/>
            <person name="Goldberg J."/>
            <person name="Grabherr M.G."/>
            <person name="Kodira C.D."/>
            <person name="Kohler A."/>
            <person name="Kuees U."/>
            <person name="Lindquist E.A."/>
            <person name="Lucas S.M."/>
            <person name="Mago R."/>
            <person name="Mauceli E."/>
            <person name="Morin E."/>
            <person name="Murat C."/>
            <person name="Pangilinan J.L."/>
            <person name="Park R."/>
            <person name="Pearson M."/>
            <person name="Quesneville H."/>
            <person name="Rouhier N."/>
            <person name="Sakthikumar S."/>
            <person name="Salamov A.A."/>
            <person name="Schmutz J."/>
            <person name="Selles B."/>
            <person name="Shapiro H."/>
            <person name="Tanguay P."/>
            <person name="Tuskan G.A."/>
            <person name="Henrissat B."/>
            <person name="Van de Peer Y."/>
            <person name="Rouze P."/>
            <person name="Ellis J.G."/>
            <person name="Dodds P.N."/>
            <person name="Schein J.E."/>
            <person name="Zhong S."/>
            <person name="Hamelin R.C."/>
            <person name="Grigoriev I.V."/>
            <person name="Szabo L.J."/>
            <person name="Martin F."/>
        </authorList>
    </citation>
    <scope>NUCLEOTIDE SEQUENCE [LARGE SCALE GENOMIC DNA]</scope>
    <source>
        <strain evidence="2">98AG31 / pathotype 3-4-7</strain>
    </source>
</reference>
<name>F4S2W6_MELLP</name>
<dbReference type="RefSeq" id="XP_007415719.1">
    <property type="nucleotide sequence ID" value="XM_007415657.1"/>
</dbReference>
<dbReference type="AlphaFoldDB" id="F4S2W6"/>
<evidence type="ECO:0000313" key="1">
    <source>
        <dbReference type="EMBL" id="EGG01119.1"/>
    </source>
</evidence>
<organism evidence="2">
    <name type="scientific">Melampsora larici-populina (strain 98AG31 / pathotype 3-4-7)</name>
    <name type="common">Poplar leaf rust fungus</name>
    <dbReference type="NCBI Taxonomy" id="747676"/>
    <lineage>
        <taxon>Eukaryota</taxon>
        <taxon>Fungi</taxon>
        <taxon>Dikarya</taxon>
        <taxon>Basidiomycota</taxon>
        <taxon>Pucciniomycotina</taxon>
        <taxon>Pucciniomycetes</taxon>
        <taxon>Pucciniales</taxon>
        <taxon>Melampsoraceae</taxon>
        <taxon>Melampsora</taxon>
    </lineage>
</organism>
<dbReference type="VEuPathDB" id="FungiDB:MELLADRAFT_92732"/>
<sequence>MTILTTQHIKLLPLQILLPQIQSHSFITTSLSNLLPYLSTYYHALNITTPSIEALNLTTIPQILLNCWYLTLHLLSIPIHSTPN</sequence>